<proteinExistence type="predicted"/>
<protein>
    <submittedName>
        <fullName evidence="2">Uncharacterized protein</fullName>
    </submittedName>
</protein>
<gene>
    <name evidence="2" type="ORF">D7Z26_02320</name>
</gene>
<sequence>MGNKKSILIIVLAMTIILGCLAFVIYNRFHESPLDQKMERISFNDVHLFMNRAEVGKMYGLGSDKTPYCFGCELNFIFPQIKLSGRYSETLDRRMEGSKSPKVKLMTTADPANEALGVRVGDTFEQAARKLETEGLHGSPNGLFSKGRYSIQLWLDGDIDDRKKNKNYEFEPNDKIGSITVGYRVESDEKIVY</sequence>
<accession>A0A494Y5Q3</accession>
<dbReference type="RefSeq" id="WP_120974435.1">
    <property type="nucleotide sequence ID" value="NZ_RBZM01000002.1"/>
</dbReference>
<organism evidence="2 3">
    <name type="scientific">Cohnella endophytica</name>
    <dbReference type="NCBI Taxonomy" id="2419778"/>
    <lineage>
        <taxon>Bacteria</taxon>
        <taxon>Bacillati</taxon>
        <taxon>Bacillota</taxon>
        <taxon>Bacilli</taxon>
        <taxon>Bacillales</taxon>
        <taxon>Paenibacillaceae</taxon>
        <taxon>Cohnella</taxon>
    </lineage>
</organism>
<evidence type="ECO:0000313" key="2">
    <source>
        <dbReference type="EMBL" id="RKP56845.1"/>
    </source>
</evidence>
<dbReference type="Proteomes" id="UP000282076">
    <property type="component" value="Unassembled WGS sequence"/>
</dbReference>
<dbReference type="AlphaFoldDB" id="A0A494Y5Q3"/>
<dbReference type="OrthoDB" id="2679497at2"/>
<keyword evidence="1" id="KW-1133">Transmembrane helix</keyword>
<evidence type="ECO:0000313" key="3">
    <source>
        <dbReference type="Proteomes" id="UP000282076"/>
    </source>
</evidence>
<name>A0A494Y5Q3_9BACL</name>
<comment type="caution">
    <text evidence="2">The sequence shown here is derived from an EMBL/GenBank/DDBJ whole genome shotgun (WGS) entry which is preliminary data.</text>
</comment>
<reference evidence="2 3" key="1">
    <citation type="submission" date="2018-10" db="EMBL/GenBank/DDBJ databases">
        <title>Cohnella sp. M2MS4P-1, whole genome shotgun sequence.</title>
        <authorList>
            <person name="Tuo L."/>
        </authorList>
    </citation>
    <scope>NUCLEOTIDE SEQUENCE [LARGE SCALE GENOMIC DNA]</scope>
    <source>
        <strain evidence="2 3">M2MS4P-1</strain>
    </source>
</reference>
<dbReference type="PROSITE" id="PS51257">
    <property type="entry name" value="PROKAR_LIPOPROTEIN"/>
    <property type="match status" value="1"/>
</dbReference>
<keyword evidence="3" id="KW-1185">Reference proteome</keyword>
<keyword evidence="1" id="KW-0472">Membrane</keyword>
<feature type="transmembrane region" description="Helical" evidence="1">
    <location>
        <begin position="7"/>
        <end position="26"/>
    </location>
</feature>
<evidence type="ECO:0000256" key="1">
    <source>
        <dbReference type="SAM" id="Phobius"/>
    </source>
</evidence>
<dbReference type="EMBL" id="RBZM01000002">
    <property type="protein sequence ID" value="RKP56845.1"/>
    <property type="molecule type" value="Genomic_DNA"/>
</dbReference>
<keyword evidence="1" id="KW-0812">Transmembrane</keyword>